<comment type="caution">
    <text evidence="8">The sequence shown here is derived from an EMBL/GenBank/DDBJ whole genome shotgun (WGS) entry which is preliminary data.</text>
</comment>
<dbReference type="InterPro" id="IPR044135">
    <property type="entry name" value="Met-tRNA-FMT_C"/>
</dbReference>
<evidence type="ECO:0000256" key="1">
    <source>
        <dbReference type="ARBA" id="ARBA00010699"/>
    </source>
</evidence>
<evidence type="ECO:0000259" key="6">
    <source>
        <dbReference type="Pfam" id="PF00551"/>
    </source>
</evidence>
<dbReference type="RefSeq" id="WP_137450588.1">
    <property type="nucleotide sequence ID" value="NZ_SZZH01000003.1"/>
</dbReference>
<evidence type="ECO:0000256" key="3">
    <source>
        <dbReference type="ARBA" id="ARBA00022679"/>
    </source>
</evidence>
<evidence type="ECO:0000313" key="8">
    <source>
        <dbReference type="EMBL" id="TKV58927.1"/>
    </source>
</evidence>
<dbReference type="InterPro" id="IPR036477">
    <property type="entry name" value="Formyl_transf_N_sf"/>
</dbReference>
<dbReference type="PANTHER" id="PTHR11138:SF5">
    <property type="entry name" value="METHIONYL-TRNA FORMYLTRANSFERASE, MITOCHONDRIAL"/>
    <property type="match status" value="1"/>
</dbReference>
<keyword evidence="4 5" id="KW-0648">Protein biosynthesis</keyword>
<feature type="domain" description="Formyl transferase C-terminal" evidence="7">
    <location>
        <begin position="203"/>
        <end position="302"/>
    </location>
</feature>
<dbReference type="Gene3D" id="3.40.50.12230">
    <property type="match status" value="1"/>
</dbReference>
<evidence type="ECO:0000256" key="2">
    <source>
        <dbReference type="ARBA" id="ARBA00012261"/>
    </source>
</evidence>
<organism evidence="8 9">
    <name type="scientific">Nakamurella flava</name>
    <dbReference type="NCBI Taxonomy" id="2576308"/>
    <lineage>
        <taxon>Bacteria</taxon>
        <taxon>Bacillati</taxon>
        <taxon>Actinomycetota</taxon>
        <taxon>Actinomycetes</taxon>
        <taxon>Nakamurellales</taxon>
        <taxon>Nakamurellaceae</taxon>
        <taxon>Nakamurella</taxon>
    </lineage>
</organism>
<accession>A0A4U6QF89</accession>
<keyword evidence="3 5" id="KW-0808">Transferase</keyword>
<comment type="function">
    <text evidence="5">Attaches a formyl group to the free amino group of methionyl-tRNA(fMet). The formyl group appears to play a dual role in the initiator identity of N-formylmethionyl-tRNA by promoting its recognition by IF2 and preventing the misappropriation of this tRNA by the elongation apparatus.</text>
</comment>
<dbReference type="InterPro" id="IPR041711">
    <property type="entry name" value="Met-tRNA-FMT_N"/>
</dbReference>
<gene>
    <name evidence="5" type="primary">fmt</name>
    <name evidence="8" type="ORF">FDO65_15705</name>
</gene>
<dbReference type="HAMAP" id="MF_00182">
    <property type="entry name" value="Formyl_trans"/>
    <property type="match status" value="1"/>
</dbReference>
<comment type="similarity">
    <text evidence="1 5">Belongs to the Fmt family.</text>
</comment>
<dbReference type="OrthoDB" id="9802815at2"/>
<dbReference type="Pfam" id="PF02911">
    <property type="entry name" value="Formyl_trans_C"/>
    <property type="match status" value="1"/>
</dbReference>
<dbReference type="EMBL" id="SZZH01000003">
    <property type="protein sequence ID" value="TKV58927.1"/>
    <property type="molecule type" value="Genomic_DNA"/>
</dbReference>
<dbReference type="GO" id="GO:0004479">
    <property type="term" value="F:methionyl-tRNA formyltransferase activity"/>
    <property type="evidence" value="ECO:0007669"/>
    <property type="project" value="UniProtKB-UniRule"/>
</dbReference>
<dbReference type="CDD" id="cd08704">
    <property type="entry name" value="Met_tRNA_FMT_C"/>
    <property type="match status" value="1"/>
</dbReference>
<evidence type="ECO:0000256" key="4">
    <source>
        <dbReference type="ARBA" id="ARBA00022917"/>
    </source>
</evidence>
<dbReference type="EC" id="2.1.2.9" evidence="2 5"/>
<sequence>MRIVFAGTPEPAVPSLSALLRSDHEVVAVITRPDARRGRGRGLYPSPVAVAAEAAGVEILRPASARDPELADRLADLAPDAVAVVAYGNLVPPALLDLPRLGWVNLHFSLLPAWRGAAPVQAAIRAGDDVTGASTFRLERGLDTGPVYGVVTERIDPRDTAGALLGRLAETGADLLVATMDGLADGSLQARPQPADGVTLAPKITPGDARVDWTAPAAAVDRRIRAVTPEPGAWTGSPWGRLALGPVEPVAADHDGPAPAPGEVVAGKREVLVGTGTFPVRLGTVTPPGRKPMAAADWARGVRPAAGTRLTTSIEETS</sequence>
<comment type="catalytic activity">
    <reaction evidence="5">
        <text>L-methionyl-tRNA(fMet) + (6R)-10-formyltetrahydrofolate = N-formyl-L-methionyl-tRNA(fMet) + (6S)-5,6,7,8-tetrahydrofolate + H(+)</text>
        <dbReference type="Rhea" id="RHEA:24380"/>
        <dbReference type="Rhea" id="RHEA-COMP:9952"/>
        <dbReference type="Rhea" id="RHEA-COMP:9953"/>
        <dbReference type="ChEBI" id="CHEBI:15378"/>
        <dbReference type="ChEBI" id="CHEBI:57453"/>
        <dbReference type="ChEBI" id="CHEBI:78530"/>
        <dbReference type="ChEBI" id="CHEBI:78844"/>
        <dbReference type="ChEBI" id="CHEBI:195366"/>
        <dbReference type="EC" id="2.1.2.9"/>
    </reaction>
</comment>
<dbReference type="PANTHER" id="PTHR11138">
    <property type="entry name" value="METHIONYL-TRNA FORMYLTRANSFERASE"/>
    <property type="match status" value="1"/>
</dbReference>
<proteinExistence type="inferred from homology"/>
<evidence type="ECO:0000256" key="5">
    <source>
        <dbReference type="HAMAP-Rule" id="MF_00182"/>
    </source>
</evidence>
<dbReference type="AlphaFoldDB" id="A0A4U6QF89"/>
<reference evidence="8 9" key="1">
    <citation type="submission" date="2019-05" db="EMBL/GenBank/DDBJ databases">
        <title>Nakamurella sp. N5BH11, whole genome shotgun sequence.</title>
        <authorList>
            <person name="Tuo L."/>
        </authorList>
    </citation>
    <scope>NUCLEOTIDE SEQUENCE [LARGE SCALE GENOMIC DNA]</scope>
    <source>
        <strain evidence="8 9">N5BH11</strain>
    </source>
</reference>
<feature type="domain" description="Formyl transferase N-terminal" evidence="6">
    <location>
        <begin position="1"/>
        <end position="178"/>
    </location>
</feature>
<dbReference type="SUPFAM" id="SSF53328">
    <property type="entry name" value="Formyltransferase"/>
    <property type="match status" value="1"/>
</dbReference>
<dbReference type="InterPro" id="IPR011034">
    <property type="entry name" value="Formyl_transferase-like_C_sf"/>
</dbReference>
<dbReference type="SUPFAM" id="SSF50486">
    <property type="entry name" value="FMT C-terminal domain-like"/>
    <property type="match status" value="1"/>
</dbReference>
<dbReference type="Proteomes" id="UP000306985">
    <property type="component" value="Unassembled WGS sequence"/>
</dbReference>
<dbReference type="InterPro" id="IPR005793">
    <property type="entry name" value="Formyl_trans_C"/>
</dbReference>
<dbReference type="NCBIfam" id="TIGR00460">
    <property type="entry name" value="fmt"/>
    <property type="match status" value="1"/>
</dbReference>
<evidence type="ECO:0000259" key="7">
    <source>
        <dbReference type="Pfam" id="PF02911"/>
    </source>
</evidence>
<dbReference type="FunFam" id="3.40.50.12230:FF:000001">
    <property type="entry name" value="Methionyl-tRNA formyltransferase"/>
    <property type="match status" value="1"/>
</dbReference>
<dbReference type="InterPro" id="IPR002376">
    <property type="entry name" value="Formyl_transf_N"/>
</dbReference>
<dbReference type="Pfam" id="PF00551">
    <property type="entry name" value="Formyl_trans_N"/>
    <property type="match status" value="1"/>
</dbReference>
<protein>
    <recommendedName>
        <fullName evidence="2 5">Methionyl-tRNA formyltransferase</fullName>
        <ecNumber evidence="2 5">2.1.2.9</ecNumber>
    </recommendedName>
</protein>
<dbReference type="GO" id="GO:0005829">
    <property type="term" value="C:cytosol"/>
    <property type="evidence" value="ECO:0007669"/>
    <property type="project" value="TreeGrafter"/>
</dbReference>
<name>A0A4U6QF89_9ACTN</name>
<keyword evidence="9" id="KW-1185">Reference proteome</keyword>
<dbReference type="InterPro" id="IPR005794">
    <property type="entry name" value="Fmt"/>
</dbReference>
<dbReference type="CDD" id="cd08646">
    <property type="entry name" value="FMT_core_Met-tRNA-FMT_N"/>
    <property type="match status" value="1"/>
</dbReference>
<feature type="binding site" evidence="5">
    <location>
        <begin position="109"/>
        <end position="112"/>
    </location>
    <ligand>
        <name>(6S)-5,6,7,8-tetrahydrofolate</name>
        <dbReference type="ChEBI" id="CHEBI:57453"/>
    </ligand>
</feature>
<evidence type="ECO:0000313" key="9">
    <source>
        <dbReference type="Proteomes" id="UP000306985"/>
    </source>
</evidence>